<keyword evidence="1" id="KW-0238">DNA-binding</keyword>
<comment type="caution">
    <text evidence="3">The sequence shown here is derived from an EMBL/GenBank/DDBJ whole genome shotgun (WGS) entry which is preliminary data.</text>
</comment>
<feature type="domain" description="HTH cro/C1-type" evidence="2">
    <location>
        <begin position="11"/>
        <end position="65"/>
    </location>
</feature>
<evidence type="ECO:0000256" key="1">
    <source>
        <dbReference type="ARBA" id="ARBA00023125"/>
    </source>
</evidence>
<dbReference type="PANTHER" id="PTHR46558:SF14">
    <property type="entry name" value="HTH-TYPE TRANSCRIPTIONAL REGULATOR ANSR"/>
    <property type="match status" value="1"/>
</dbReference>
<protein>
    <recommendedName>
        <fullName evidence="2">HTH cro/C1-type domain-containing protein</fullName>
    </recommendedName>
</protein>
<evidence type="ECO:0000313" key="4">
    <source>
        <dbReference type="Proteomes" id="UP000052013"/>
    </source>
</evidence>
<sequence length="125" mass="14426">MFKEKLFIARLKELRNEAGYTQKDIAQILEIGGPSYQRYENGSREPNLSSLCLLADTYSVTTDYLLGRSDTRIETISKTKDSKPNISFNDQDWVKLGKLLSNEDKKRIFEILTGHDFLPYNEAEK</sequence>
<name>A0A0R1SEZ7_9LACO</name>
<dbReference type="InterPro" id="IPR010982">
    <property type="entry name" value="Lambda_DNA-bd_dom_sf"/>
</dbReference>
<dbReference type="Proteomes" id="UP000052013">
    <property type="component" value="Unassembled WGS sequence"/>
</dbReference>
<dbReference type="Pfam" id="PF01381">
    <property type="entry name" value="HTH_3"/>
    <property type="match status" value="1"/>
</dbReference>
<gene>
    <name evidence="3" type="ORF">FC85_GL002748</name>
</gene>
<dbReference type="RefSeq" id="WP_057864322.1">
    <property type="nucleotide sequence ID" value="NZ_AZEY01000034.1"/>
</dbReference>
<evidence type="ECO:0000259" key="2">
    <source>
        <dbReference type="PROSITE" id="PS50943"/>
    </source>
</evidence>
<dbReference type="SUPFAM" id="SSF47413">
    <property type="entry name" value="lambda repressor-like DNA-binding domains"/>
    <property type="match status" value="1"/>
</dbReference>
<evidence type="ECO:0000313" key="3">
    <source>
        <dbReference type="EMBL" id="KRL67150.1"/>
    </source>
</evidence>
<dbReference type="PANTHER" id="PTHR46558">
    <property type="entry name" value="TRACRIPTIONAL REGULATORY PROTEIN-RELATED-RELATED"/>
    <property type="match status" value="1"/>
</dbReference>
<organism evidence="3 4">
    <name type="scientific">Lentilactobacillus diolivorans DSM 14421</name>
    <dbReference type="NCBI Taxonomy" id="1423739"/>
    <lineage>
        <taxon>Bacteria</taxon>
        <taxon>Bacillati</taxon>
        <taxon>Bacillota</taxon>
        <taxon>Bacilli</taxon>
        <taxon>Lactobacillales</taxon>
        <taxon>Lactobacillaceae</taxon>
        <taxon>Lentilactobacillus</taxon>
    </lineage>
</organism>
<dbReference type="CDD" id="cd00093">
    <property type="entry name" value="HTH_XRE"/>
    <property type="match status" value="1"/>
</dbReference>
<dbReference type="STRING" id="1423739.FC85_GL002748"/>
<dbReference type="EMBL" id="AZEY01000034">
    <property type="protein sequence ID" value="KRL67150.1"/>
    <property type="molecule type" value="Genomic_DNA"/>
</dbReference>
<proteinExistence type="predicted"/>
<dbReference type="InterPro" id="IPR001387">
    <property type="entry name" value="Cro/C1-type_HTH"/>
</dbReference>
<dbReference type="PROSITE" id="PS50943">
    <property type="entry name" value="HTH_CROC1"/>
    <property type="match status" value="1"/>
</dbReference>
<dbReference type="Gene3D" id="1.10.260.40">
    <property type="entry name" value="lambda repressor-like DNA-binding domains"/>
    <property type="match status" value="1"/>
</dbReference>
<dbReference type="SMART" id="SM00530">
    <property type="entry name" value="HTH_XRE"/>
    <property type="match status" value="1"/>
</dbReference>
<dbReference type="PATRIC" id="fig|1423739.3.peg.2853"/>
<dbReference type="AlphaFoldDB" id="A0A0R1SEZ7"/>
<accession>A0A0R1SEZ7</accession>
<reference evidence="3 4" key="1">
    <citation type="journal article" date="2015" name="Genome Announc.">
        <title>Expanding the biotechnology potential of lactobacilli through comparative genomics of 213 strains and associated genera.</title>
        <authorList>
            <person name="Sun Z."/>
            <person name="Harris H.M."/>
            <person name="McCann A."/>
            <person name="Guo C."/>
            <person name="Argimon S."/>
            <person name="Zhang W."/>
            <person name="Yang X."/>
            <person name="Jeffery I.B."/>
            <person name="Cooney J.C."/>
            <person name="Kagawa T.F."/>
            <person name="Liu W."/>
            <person name="Song Y."/>
            <person name="Salvetti E."/>
            <person name="Wrobel A."/>
            <person name="Rasinkangas P."/>
            <person name="Parkhill J."/>
            <person name="Rea M.C."/>
            <person name="O'Sullivan O."/>
            <person name="Ritari J."/>
            <person name="Douillard F.P."/>
            <person name="Paul Ross R."/>
            <person name="Yang R."/>
            <person name="Briner A.E."/>
            <person name="Felis G.E."/>
            <person name="de Vos W.M."/>
            <person name="Barrangou R."/>
            <person name="Klaenhammer T.R."/>
            <person name="Caufield P.W."/>
            <person name="Cui Y."/>
            <person name="Zhang H."/>
            <person name="O'Toole P.W."/>
        </authorList>
    </citation>
    <scope>NUCLEOTIDE SEQUENCE [LARGE SCALE GENOMIC DNA]</scope>
    <source>
        <strain evidence="3 4">DSM 14421</strain>
    </source>
</reference>
<dbReference type="GO" id="GO:0003677">
    <property type="term" value="F:DNA binding"/>
    <property type="evidence" value="ECO:0007669"/>
    <property type="project" value="UniProtKB-KW"/>
</dbReference>